<keyword evidence="4" id="KW-0548">Nucleotidyltransferase</keyword>
<comment type="similarity">
    <text evidence="1">Belongs to the bacterial reverse transcriptase family.</text>
</comment>
<gene>
    <name evidence="4" type="primary">ltrA</name>
    <name evidence="4" type="ORF">HQ394_07370</name>
</gene>
<dbReference type="Pfam" id="PF00078">
    <property type="entry name" value="RVT_1"/>
    <property type="match status" value="1"/>
</dbReference>
<evidence type="ECO:0000256" key="2">
    <source>
        <dbReference type="SAM" id="MobiDB-lite"/>
    </source>
</evidence>
<reference evidence="4 5" key="1">
    <citation type="submission" date="2020-05" db="EMBL/GenBank/DDBJ databases">
        <title>Complete closed genome sequence of Defluviicoccus vanus.</title>
        <authorList>
            <person name="Bessarab I."/>
            <person name="Arumugam K."/>
            <person name="Maszenan A.M."/>
            <person name="Seviour R.J."/>
            <person name="Williams R.B."/>
        </authorList>
    </citation>
    <scope>NUCLEOTIDE SEQUENCE [LARGE SCALE GENOMIC DNA]</scope>
    <source>
        <strain evidence="4 5">Ben 114</strain>
    </source>
</reference>
<sequence>MVHGGEESDPVIVAGKPANKAATAAAEQVEPRTGAEGNVGWQSTDRTQGRAAVSQALARVRQAARQRKKERFTALLHHVTIDLLHVAFLALKRDAAPGVDGVTWQDYEADLERRLADLHDRVQRGAYRAQPARRRFIPKPDGRQRPLAVAALEDKIVQKATLAVLNAIYEEDFLGFSYGFRPKRGQHDALDALVVGITRTKVNWILDADIRSFFDSVSQDWLVRFLEHRIGDARILRLIRKWLKAGVLEDGVLTVSETGTGQGSVISPLLANVYLHYVFDLWAERWRRREARGSMIIVRYADDIVVGFEHETDARRFQDAMRARLEAFALSLHPEKTRLIEFGRFAAVGRAKKGLGKPETFDFLGFTFICGRDLRGGFQLQRRTRRDRMRAKLREIKDELRYRRHRPIPEQGQWLAQVVRGFFAYHAVPTNWAALTAFRYHVGRLWLRALRRRSQRGFFAWERLTRLADAWLPRPRMFHPSPHVRFAVKHPRWEPSA</sequence>
<accession>A0A7H1N0E8</accession>
<keyword evidence="4" id="KW-0808">Transferase</keyword>
<feature type="compositionally biased region" description="Low complexity" evidence="2">
    <location>
        <begin position="14"/>
        <end position="26"/>
    </location>
</feature>
<proteinExistence type="inferred from homology"/>
<dbReference type="PROSITE" id="PS50878">
    <property type="entry name" value="RT_POL"/>
    <property type="match status" value="1"/>
</dbReference>
<dbReference type="EMBL" id="CP053923">
    <property type="protein sequence ID" value="QNT69184.1"/>
    <property type="molecule type" value="Genomic_DNA"/>
</dbReference>
<dbReference type="KEGG" id="dvn:HQ394_07370"/>
<evidence type="ECO:0000259" key="3">
    <source>
        <dbReference type="PROSITE" id="PS50878"/>
    </source>
</evidence>
<keyword evidence="4" id="KW-0695">RNA-directed DNA polymerase</keyword>
<name>A0A7H1N0E8_9PROT</name>
<dbReference type="InterPro" id="IPR030931">
    <property type="entry name" value="Group_II_RT_mat"/>
</dbReference>
<feature type="domain" description="Reverse transcriptase" evidence="3">
    <location>
        <begin position="118"/>
        <end position="368"/>
    </location>
</feature>
<evidence type="ECO:0000256" key="1">
    <source>
        <dbReference type="ARBA" id="ARBA00034120"/>
    </source>
</evidence>
<dbReference type="GO" id="GO:0003964">
    <property type="term" value="F:RNA-directed DNA polymerase activity"/>
    <property type="evidence" value="ECO:0007669"/>
    <property type="project" value="UniProtKB-KW"/>
</dbReference>
<dbReference type="InterPro" id="IPR000477">
    <property type="entry name" value="RT_dom"/>
</dbReference>
<dbReference type="EC" id="2.7.7.49" evidence="4"/>
<dbReference type="CDD" id="cd01651">
    <property type="entry name" value="RT_G2_intron"/>
    <property type="match status" value="1"/>
</dbReference>
<dbReference type="InterPro" id="IPR043502">
    <property type="entry name" value="DNA/RNA_pol_sf"/>
</dbReference>
<dbReference type="InterPro" id="IPR051083">
    <property type="entry name" value="GrpII_Intron_Splice-Mob/Def"/>
</dbReference>
<keyword evidence="5" id="KW-1185">Reference proteome</keyword>
<protein>
    <submittedName>
        <fullName evidence="4">Group II intron reverse transcriptase/maturase</fullName>
        <ecNumber evidence="4">2.7.7.49</ecNumber>
    </submittedName>
</protein>
<dbReference type="SUPFAM" id="SSF56672">
    <property type="entry name" value="DNA/RNA polymerases"/>
    <property type="match status" value="1"/>
</dbReference>
<evidence type="ECO:0000313" key="5">
    <source>
        <dbReference type="Proteomes" id="UP000516369"/>
    </source>
</evidence>
<evidence type="ECO:0000313" key="4">
    <source>
        <dbReference type="EMBL" id="QNT69184.1"/>
    </source>
</evidence>
<dbReference type="NCBIfam" id="TIGR04416">
    <property type="entry name" value="group_II_RT_mat"/>
    <property type="match status" value="1"/>
</dbReference>
<dbReference type="PANTHER" id="PTHR34047:SF8">
    <property type="entry name" value="PROTEIN YKFC"/>
    <property type="match status" value="1"/>
</dbReference>
<organism evidence="4 5">
    <name type="scientific">Defluviicoccus vanus</name>
    <dbReference type="NCBI Taxonomy" id="111831"/>
    <lineage>
        <taxon>Bacteria</taxon>
        <taxon>Pseudomonadati</taxon>
        <taxon>Pseudomonadota</taxon>
        <taxon>Alphaproteobacteria</taxon>
        <taxon>Rhodospirillales</taxon>
        <taxon>Rhodospirillaceae</taxon>
        <taxon>Defluviicoccus</taxon>
    </lineage>
</organism>
<feature type="region of interest" description="Disordered" evidence="2">
    <location>
        <begin position="1"/>
        <end position="48"/>
    </location>
</feature>
<dbReference type="AlphaFoldDB" id="A0A7H1N0E8"/>
<dbReference type="PANTHER" id="PTHR34047">
    <property type="entry name" value="NUCLEAR INTRON MATURASE 1, MITOCHONDRIAL-RELATED"/>
    <property type="match status" value="1"/>
</dbReference>
<dbReference type="Proteomes" id="UP000516369">
    <property type="component" value="Chromosome"/>
</dbReference>